<dbReference type="InterPro" id="IPR007083">
    <property type="entry name" value="RNA_pol_Rpb1_4"/>
</dbReference>
<sequence length="830" mass="95703">MKNKKLKLICNKTFDKKEIKKLIEWFIYNYGSIRTNKLLDNLKVIGFNSATTAGISLGLEDLKIPLTKQNLISNTENYLKKINDRLILGKINFLTEIERITDCWNTSNEILKKEVIKNFRQTDLLNPVYMMTFSGARGNLSQIKQLVGMRGLMSDSQGEIINLPIKSNLKEGLKTIEYFISCYGARKGLVDTALKTANSGYLTRRLIYVGQEQTIKQPNCNTNNGILITNSKNNKKTFAYTKEKLLGKILARNIINKNNNKIVASKNQDICKYIFKKLNKNKINKIYIRSPLTCRLNTGTCQICYGWNLGNGRMIELGENIGIIAAQSIGEPGTQLTMRTFHTGGIFSGESNETINAPFEGIIKYNSNKEGKKIKTQYGDKAYLTLKDKNIYIINEKNITSKIKIPQHTIILIKPNQKVFFKQTIAEITNWKNIKPNKENYTTNSKEIRTQISGKIFYEKKDKDLLWVINGTIFKIEHTYSILKRNFSQKIFISLDKKNEKNTKSIFKPRKIKRKNVCIMKLFNFIKIQKQKKYSYSIRIIDVKNKKLLTEKNSSEKLIKIKSNSNSNTRLGKIINKNLKLNKKIINKNSGQIKQQRNNQILITKANSYQISNKKYLINKNLIKKNSILSFVYYKNKKTEDIVQGLPKIEELLEARKKKESYMTTPHEKLKKYFITFKNKYTTLIAIRKSVTKIQKYLIDKVSFVYTSQNVNISEKHMEVIIKQMTSRVIITEQGDSNIISGEIIELNRIEKINQKLSKKVKYEPLLIGITKLSLSNQSFISEASFQETTRILTKSAIEGKIDWLFGLKENIILGKLIPIGTGFNLDIRK</sequence>
<keyword evidence="4" id="KW-0548">Nucleotidyltransferase</keyword>
<evidence type="ECO:0000256" key="3">
    <source>
        <dbReference type="ARBA" id="ARBA00022679"/>
    </source>
</evidence>
<geneLocation type="chloroplast" evidence="12"/>
<dbReference type="RefSeq" id="YP_009145379.1">
    <property type="nucleotide sequence ID" value="NC_027286.1"/>
</dbReference>
<dbReference type="Pfam" id="PF04983">
    <property type="entry name" value="RNA_pol_Rpb1_3"/>
    <property type="match status" value="1"/>
</dbReference>
<dbReference type="Pfam" id="PF04998">
    <property type="entry name" value="RNA_pol_Rpb1_5"/>
    <property type="match status" value="1"/>
</dbReference>
<feature type="domain" description="RNA polymerase Rpb1" evidence="10">
    <location>
        <begin position="172"/>
        <end position="774"/>
    </location>
</feature>
<evidence type="ECO:0000256" key="6">
    <source>
        <dbReference type="ARBA" id="ARBA00022833"/>
    </source>
</evidence>
<feature type="domain" description="RNA polymerase Rpb1" evidence="11">
    <location>
        <begin position="98"/>
        <end position="170"/>
    </location>
</feature>
<dbReference type="EC" id="2.7.7.6" evidence="1"/>
<dbReference type="InterPro" id="IPR042102">
    <property type="entry name" value="RNA_pol_Rpb1_3_sf"/>
</dbReference>
<feature type="domain" description="RNA polymerase Rpb1" evidence="9">
    <location>
        <begin position="7"/>
        <end position="62"/>
    </location>
</feature>
<evidence type="ECO:0000256" key="4">
    <source>
        <dbReference type="ARBA" id="ARBA00022695"/>
    </source>
</evidence>
<dbReference type="AlphaFoldDB" id="A0A0G3SFE0"/>
<gene>
    <name evidence="12" type="primary">rpoC2</name>
</gene>
<dbReference type="InterPro" id="IPR007081">
    <property type="entry name" value="RNA_pol_Rpb1_5"/>
</dbReference>
<name>A0A0G3SFE0_9EUGL</name>
<dbReference type="Gene3D" id="1.10.1790.20">
    <property type="match status" value="1"/>
</dbReference>
<dbReference type="NCBIfam" id="TIGR02388">
    <property type="entry name" value="rpoC2_cyan"/>
    <property type="match status" value="1"/>
</dbReference>
<evidence type="ECO:0000259" key="10">
    <source>
        <dbReference type="Pfam" id="PF04998"/>
    </source>
</evidence>
<organism evidence="12">
    <name type="scientific">Cryptoglena skujai</name>
    <dbReference type="NCBI Taxonomy" id="161229"/>
    <lineage>
        <taxon>Eukaryota</taxon>
        <taxon>Discoba</taxon>
        <taxon>Euglenozoa</taxon>
        <taxon>Euglenida</taxon>
        <taxon>Spirocuta</taxon>
        <taxon>Euglenophyceae</taxon>
        <taxon>Euglenales</taxon>
        <taxon>Euglenaceae</taxon>
        <taxon>Cryptoglena</taxon>
    </lineage>
</organism>
<evidence type="ECO:0000256" key="1">
    <source>
        <dbReference type="ARBA" id="ARBA00012418"/>
    </source>
</evidence>
<evidence type="ECO:0000313" key="12">
    <source>
        <dbReference type="EMBL" id="AKL39004.1"/>
    </source>
</evidence>
<keyword evidence="12" id="KW-0934">Plastid</keyword>
<evidence type="ECO:0000256" key="5">
    <source>
        <dbReference type="ARBA" id="ARBA00022723"/>
    </source>
</evidence>
<dbReference type="GO" id="GO:0003677">
    <property type="term" value="F:DNA binding"/>
    <property type="evidence" value="ECO:0007669"/>
    <property type="project" value="InterPro"/>
</dbReference>
<dbReference type="SUPFAM" id="SSF64484">
    <property type="entry name" value="beta and beta-prime subunits of DNA dependent RNA-polymerase"/>
    <property type="match status" value="1"/>
</dbReference>
<dbReference type="GO" id="GO:0000428">
    <property type="term" value="C:DNA-directed RNA polymerase complex"/>
    <property type="evidence" value="ECO:0007669"/>
    <property type="project" value="UniProtKB-KW"/>
</dbReference>
<keyword evidence="7" id="KW-0804">Transcription</keyword>
<keyword evidence="2" id="KW-0240">DNA-directed RNA polymerase</keyword>
<evidence type="ECO:0000256" key="2">
    <source>
        <dbReference type="ARBA" id="ARBA00022478"/>
    </source>
</evidence>
<keyword evidence="12" id="KW-0150">Chloroplast</keyword>
<dbReference type="InterPro" id="IPR007066">
    <property type="entry name" value="RNA_pol_Rpb1_3"/>
</dbReference>
<dbReference type="Gene3D" id="1.10.132.30">
    <property type="match status" value="1"/>
</dbReference>
<dbReference type="GO" id="GO:0046872">
    <property type="term" value="F:metal ion binding"/>
    <property type="evidence" value="ECO:0007669"/>
    <property type="project" value="UniProtKB-KW"/>
</dbReference>
<dbReference type="InterPro" id="IPR045867">
    <property type="entry name" value="DNA-dir_RpoC_beta_prime"/>
</dbReference>
<dbReference type="Gene3D" id="1.10.274.100">
    <property type="entry name" value="RNA polymerase Rpb1, domain 3"/>
    <property type="match status" value="1"/>
</dbReference>
<dbReference type="PANTHER" id="PTHR19376">
    <property type="entry name" value="DNA-DIRECTED RNA POLYMERASE"/>
    <property type="match status" value="1"/>
</dbReference>
<dbReference type="InterPro" id="IPR012756">
    <property type="entry name" value="DNA-dir_RpoC2_beta_pp"/>
</dbReference>
<dbReference type="CDD" id="cd02655">
    <property type="entry name" value="RNAP_beta'_C"/>
    <property type="match status" value="1"/>
</dbReference>
<keyword evidence="6" id="KW-0862">Zinc</keyword>
<keyword evidence="3" id="KW-0808">Transferase</keyword>
<dbReference type="InterPro" id="IPR038120">
    <property type="entry name" value="Rpb1_funnel_sf"/>
</dbReference>
<dbReference type="GO" id="GO:0003899">
    <property type="term" value="F:DNA-directed RNA polymerase activity"/>
    <property type="evidence" value="ECO:0007669"/>
    <property type="project" value="UniProtKB-EC"/>
</dbReference>
<evidence type="ECO:0000256" key="7">
    <source>
        <dbReference type="ARBA" id="ARBA00023163"/>
    </source>
</evidence>
<protein>
    <recommendedName>
        <fullName evidence="1">DNA-directed RNA polymerase</fullName>
        <ecNumber evidence="1">2.7.7.6</ecNumber>
    </recommendedName>
</protein>
<evidence type="ECO:0000256" key="8">
    <source>
        <dbReference type="ARBA" id="ARBA00048552"/>
    </source>
</evidence>
<dbReference type="Pfam" id="PF05000">
    <property type="entry name" value="RNA_pol_Rpb1_4"/>
    <property type="match status" value="1"/>
</dbReference>
<evidence type="ECO:0000259" key="9">
    <source>
        <dbReference type="Pfam" id="PF04983"/>
    </source>
</evidence>
<dbReference type="Gene3D" id="1.10.150.390">
    <property type="match status" value="1"/>
</dbReference>
<comment type="catalytic activity">
    <reaction evidence="8">
        <text>RNA(n) + a ribonucleoside 5'-triphosphate = RNA(n+1) + diphosphate</text>
        <dbReference type="Rhea" id="RHEA:21248"/>
        <dbReference type="Rhea" id="RHEA-COMP:14527"/>
        <dbReference type="Rhea" id="RHEA-COMP:17342"/>
        <dbReference type="ChEBI" id="CHEBI:33019"/>
        <dbReference type="ChEBI" id="CHEBI:61557"/>
        <dbReference type="ChEBI" id="CHEBI:140395"/>
        <dbReference type="EC" id="2.7.7.6"/>
    </reaction>
</comment>
<reference evidence="12" key="1">
    <citation type="journal article" date="2015" name="J. Eukaryot. Microbiol.">
        <title>Chloroplast Genome Evolution in the Euglenaceae.</title>
        <authorList>
            <person name="Bennett M.S."/>
            <person name="Triemer R.E."/>
        </authorList>
    </citation>
    <scope>NUCLEOTIDE SEQUENCE</scope>
    <source>
        <strain evidence="12">SAG 10.88</strain>
    </source>
</reference>
<dbReference type="EMBL" id="KP410781">
    <property type="protein sequence ID" value="AKL39004.1"/>
    <property type="molecule type" value="Genomic_DNA"/>
</dbReference>
<accession>A0A0G3SFE0</accession>
<evidence type="ECO:0000259" key="11">
    <source>
        <dbReference type="Pfam" id="PF05000"/>
    </source>
</evidence>
<keyword evidence="5" id="KW-0479">Metal-binding</keyword>
<dbReference type="GeneID" id="24571263"/>
<proteinExistence type="predicted"/>
<dbReference type="PANTHER" id="PTHR19376:SF68">
    <property type="entry name" value="DNA-DIRECTED RNA POLYMERASE SUBUNIT BETA"/>
    <property type="match status" value="1"/>
</dbReference>
<dbReference type="GO" id="GO:0006351">
    <property type="term" value="P:DNA-templated transcription"/>
    <property type="evidence" value="ECO:0007669"/>
    <property type="project" value="InterPro"/>
</dbReference>